<evidence type="ECO:0000313" key="1">
    <source>
        <dbReference type="EMBL" id="KAA1082606.1"/>
    </source>
</evidence>
<sequence>MNDSGLDECLPQSIDADFFSSSLIKCFLKSCGSYEHQISKQEEGRLTVKRDDGAVLVALRGFNGRLLFKSGFDSRVHHGLTPELPLPLPMASSVASFKGRGAQINCQKKWRQRGKEIEESSDRSSMGISSGEPSFVWYSCPRLPSSISPPLLWISAFIHSTQLL</sequence>
<protein>
    <submittedName>
        <fullName evidence="2">Uncharacterized protein</fullName>
    </submittedName>
</protein>
<keyword evidence="3" id="KW-1185">Reference proteome</keyword>
<evidence type="ECO:0000313" key="2">
    <source>
        <dbReference type="EMBL" id="KAA1133500.1"/>
    </source>
</evidence>
<dbReference type="EMBL" id="VSWC01000119">
    <property type="protein sequence ID" value="KAA1082606.1"/>
    <property type="molecule type" value="Genomic_DNA"/>
</dbReference>
<dbReference type="AlphaFoldDB" id="A0A5B0S6H3"/>
<proteinExistence type="predicted"/>
<dbReference type="Proteomes" id="UP000325313">
    <property type="component" value="Unassembled WGS sequence"/>
</dbReference>
<comment type="caution">
    <text evidence="2">The sequence shown here is derived from an EMBL/GenBank/DDBJ whole genome shotgun (WGS) entry which is preliminary data.</text>
</comment>
<dbReference type="Proteomes" id="UP000324748">
    <property type="component" value="Unassembled WGS sequence"/>
</dbReference>
<organism evidence="2 4">
    <name type="scientific">Puccinia graminis f. sp. tritici</name>
    <dbReference type="NCBI Taxonomy" id="56615"/>
    <lineage>
        <taxon>Eukaryota</taxon>
        <taxon>Fungi</taxon>
        <taxon>Dikarya</taxon>
        <taxon>Basidiomycota</taxon>
        <taxon>Pucciniomycotina</taxon>
        <taxon>Pucciniomycetes</taxon>
        <taxon>Pucciniales</taxon>
        <taxon>Pucciniaceae</taxon>
        <taxon>Puccinia</taxon>
    </lineage>
</organism>
<dbReference type="EMBL" id="VDEP01000071">
    <property type="protein sequence ID" value="KAA1133500.1"/>
    <property type="molecule type" value="Genomic_DNA"/>
</dbReference>
<gene>
    <name evidence="1" type="ORF">PGT21_008177</name>
    <name evidence="2" type="ORF">PGTUg99_019178</name>
</gene>
<evidence type="ECO:0000313" key="4">
    <source>
        <dbReference type="Proteomes" id="UP000325313"/>
    </source>
</evidence>
<accession>A0A5B0S6H3</accession>
<evidence type="ECO:0000313" key="3">
    <source>
        <dbReference type="Proteomes" id="UP000324748"/>
    </source>
</evidence>
<name>A0A5B0S6H3_PUCGR</name>
<reference evidence="3 4" key="1">
    <citation type="submission" date="2019-05" db="EMBL/GenBank/DDBJ databases">
        <title>Emergence of the Ug99 lineage of the wheat stem rust pathogen through somatic hybridization.</title>
        <authorList>
            <person name="Li F."/>
            <person name="Upadhyaya N.M."/>
            <person name="Sperschneider J."/>
            <person name="Matny O."/>
            <person name="Nguyen-Phuc H."/>
            <person name="Mago R."/>
            <person name="Raley C."/>
            <person name="Miller M.E."/>
            <person name="Silverstein K.A.T."/>
            <person name="Henningsen E."/>
            <person name="Hirsch C.D."/>
            <person name="Visser B."/>
            <person name="Pretorius Z.A."/>
            <person name="Steffenson B.J."/>
            <person name="Schwessinger B."/>
            <person name="Dodds P.N."/>
            <person name="Figueroa M."/>
        </authorList>
    </citation>
    <scope>NUCLEOTIDE SEQUENCE [LARGE SCALE GENOMIC DNA]</scope>
    <source>
        <strain evidence="1">21-0</strain>
        <strain evidence="2 4">Ug99</strain>
    </source>
</reference>